<dbReference type="Proteomes" id="UP000689195">
    <property type="component" value="Unassembled WGS sequence"/>
</dbReference>
<dbReference type="GO" id="GO:0048678">
    <property type="term" value="P:response to axon injury"/>
    <property type="evidence" value="ECO:0007669"/>
    <property type="project" value="TreeGrafter"/>
</dbReference>
<dbReference type="GO" id="GO:0042995">
    <property type="term" value="C:cell projection"/>
    <property type="evidence" value="ECO:0007669"/>
    <property type="project" value="UniProtKB-SubCell"/>
</dbReference>
<evidence type="ECO:0000256" key="1">
    <source>
        <dbReference type="ARBA" id="ARBA00004316"/>
    </source>
</evidence>
<gene>
    <name evidence="4" type="ORF">PPENT_87.1.T0380257</name>
</gene>
<evidence type="ECO:0008006" key="6">
    <source>
        <dbReference type="Google" id="ProtNLM"/>
    </source>
</evidence>
<dbReference type="OrthoDB" id="307233at2759"/>
<keyword evidence="3" id="KW-0966">Cell projection</keyword>
<accession>A0A8S1UFH4</accession>
<evidence type="ECO:0000313" key="4">
    <source>
        <dbReference type="EMBL" id="CAD8162823.1"/>
    </source>
</evidence>
<organism evidence="4 5">
    <name type="scientific">Paramecium pentaurelia</name>
    <dbReference type="NCBI Taxonomy" id="43138"/>
    <lineage>
        <taxon>Eukaryota</taxon>
        <taxon>Sar</taxon>
        <taxon>Alveolata</taxon>
        <taxon>Ciliophora</taxon>
        <taxon>Intramacronucleata</taxon>
        <taxon>Oligohymenophorea</taxon>
        <taxon>Peniculida</taxon>
        <taxon>Parameciidae</taxon>
        <taxon>Paramecium</taxon>
    </lineage>
</organism>
<protein>
    <recommendedName>
        <fullName evidence="6">MORN repeat protein</fullName>
    </recommendedName>
</protein>
<dbReference type="AlphaFoldDB" id="A0A8S1UFH4"/>
<proteinExistence type="predicted"/>
<reference evidence="4" key="1">
    <citation type="submission" date="2021-01" db="EMBL/GenBank/DDBJ databases">
        <authorList>
            <consortium name="Genoscope - CEA"/>
            <person name="William W."/>
        </authorList>
    </citation>
    <scope>NUCLEOTIDE SEQUENCE</scope>
</reference>
<dbReference type="PANTHER" id="PTHR46614">
    <property type="entry name" value="MORN REPEAT-CONTAINING PROTEIN 4"/>
    <property type="match status" value="1"/>
</dbReference>
<sequence>MFNTASTFFTSDQQANFYELQELLKKAKERVQYFFDIDLDIISEWVNKYKECSDQMNQDTQQFQYIQSTLQNLIRNIEIIKTEGMLLVGNFKPWMSGIGMISFPFGYTIYGKITFGILNGQGVIKKNQNNTIIIGNFNQNKLQGQGTIIFNNQYQINGLFDKGKIISGPIQIKMLNQQEKEIQAQLNIDSDLIELSNQQQFREKMNLNNFSFKQSDNIIYKAPQFVLGQKEQSSYTLYLNGVQQEYNNGILQNGIGQVITSNNIQLKGRFIDGALNGPGQLIDRNNNLLLEGEFYNNIMSQGKKYHLEPRILHEEGQFNEQTQLSGNGKRYFNIADLIKEEGRFVNGQLHGEGIKYYQIDEQQIKIMEKGNFQNGILILGTKFYQNGRIEEKGQFNSNGLQGEGERRHQNGYIKEYGIFLDGKLHSKDEKSGRANDNGLFIEIGYFLNGQLEGQGERYYPNGKKKEIGKFSNGQLNGDGKKYYDNQENSLEEEGLFQDGKLDSRILNISYQYYQDGSLKCYGMFSKGLLTTTDGTFYFNEYEMKGVFQNGQVNGTMRLYNSNNEGRFERNDIQSNEEFLRAANRAGVYQSTQFNINAQQSYKRI</sequence>
<comment type="caution">
    <text evidence="4">The sequence shown here is derived from an EMBL/GenBank/DDBJ whole genome shotgun (WGS) entry which is preliminary data.</text>
</comment>
<dbReference type="PANTHER" id="PTHR46614:SF1">
    <property type="entry name" value="MORN REPEAT-CONTAINING PROTEIN 4"/>
    <property type="match status" value="1"/>
</dbReference>
<name>A0A8S1UFH4_9CILI</name>
<comment type="subcellular location">
    <subcellularLocation>
        <location evidence="1">Cell projection</location>
    </subcellularLocation>
</comment>
<dbReference type="EMBL" id="CAJJDO010000038">
    <property type="protein sequence ID" value="CAD8162823.1"/>
    <property type="molecule type" value="Genomic_DNA"/>
</dbReference>
<evidence type="ECO:0000313" key="5">
    <source>
        <dbReference type="Proteomes" id="UP000689195"/>
    </source>
</evidence>
<dbReference type="Pfam" id="PF02493">
    <property type="entry name" value="MORN"/>
    <property type="match status" value="4"/>
</dbReference>
<dbReference type="InterPro" id="IPR052315">
    <property type="entry name" value="MORN4"/>
</dbReference>
<keyword evidence="5" id="KW-1185">Reference proteome</keyword>
<evidence type="ECO:0000256" key="3">
    <source>
        <dbReference type="ARBA" id="ARBA00023273"/>
    </source>
</evidence>
<evidence type="ECO:0000256" key="2">
    <source>
        <dbReference type="ARBA" id="ARBA00022737"/>
    </source>
</evidence>
<dbReference type="InterPro" id="IPR003409">
    <property type="entry name" value="MORN"/>
</dbReference>
<keyword evidence="2" id="KW-0677">Repeat</keyword>